<dbReference type="OrthoDB" id="4767954at2759"/>
<dbReference type="Proteomes" id="UP000054516">
    <property type="component" value="Unassembled WGS sequence"/>
</dbReference>
<evidence type="ECO:0000256" key="1">
    <source>
        <dbReference type="SAM" id="MobiDB-lite"/>
    </source>
</evidence>
<proteinExistence type="predicted"/>
<reference evidence="2" key="1">
    <citation type="submission" date="2016-03" db="EMBL/GenBank/DDBJ databases">
        <title>Draft genome sequence of Rosellinia necatrix.</title>
        <authorList>
            <person name="Kanematsu S."/>
        </authorList>
    </citation>
    <scope>NUCLEOTIDE SEQUENCE [LARGE SCALE GENOMIC DNA]</scope>
    <source>
        <strain evidence="2">W97</strain>
    </source>
</reference>
<keyword evidence="3" id="KW-1185">Reference proteome</keyword>
<evidence type="ECO:0000313" key="3">
    <source>
        <dbReference type="Proteomes" id="UP000054516"/>
    </source>
</evidence>
<name>A0A1S8A9F0_ROSNE</name>
<organism evidence="2">
    <name type="scientific">Rosellinia necatrix</name>
    <name type="common">White root-rot fungus</name>
    <dbReference type="NCBI Taxonomy" id="77044"/>
    <lineage>
        <taxon>Eukaryota</taxon>
        <taxon>Fungi</taxon>
        <taxon>Dikarya</taxon>
        <taxon>Ascomycota</taxon>
        <taxon>Pezizomycotina</taxon>
        <taxon>Sordariomycetes</taxon>
        <taxon>Xylariomycetidae</taxon>
        <taxon>Xylariales</taxon>
        <taxon>Xylariaceae</taxon>
        <taxon>Rosellinia</taxon>
    </lineage>
</organism>
<dbReference type="AlphaFoldDB" id="A0A1S8A9F0"/>
<evidence type="ECO:0000313" key="2">
    <source>
        <dbReference type="EMBL" id="GAW26669.1"/>
    </source>
</evidence>
<feature type="compositionally biased region" description="Polar residues" evidence="1">
    <location>
        <begin position="148"/>
        <end position="160"/>
    </location>
</feature>
<sequence>MANVENTSQKYDPSEAGAQSQGQVEEDIYDLDDPNMIPKLAAKILDGSARVGGEVTCRFSAIPLNGPDAFSHDIAQYGDIAVENKDRLIIKVPPRNLNLLDHIRQVWVSKYLTALTECKITVGTPNESDGNTTLVIIQCVLLPKTANTGRADTPPASNAAAQGPATMAGDSPAVDEEQTAAAPGGNRRPVCGCLE</sequence>
<feature type="region of interest" description="Disordered" evidence="1">
    <location>
        <begin position="148"/>
        <end position="195"/>
    </location>
</feature>
<accession>A0A1S8A9F0</accession>
<dbReference type="EMBL" id="DF977487">
    <property type="protein sequence ID" value="GAW26669.1"/>
    <property type="molecule type" value="Genomic_DNA"/>
</dbReference>
<feature type="region of interest" description="Disordered" evidence="1">
    <location>
        <begin position="1"/>
        <end position="23"/>
    </location>
</feature>
<protein>
    <submittedName>
        <fullName evidence="2">Uncharacterized protein</fullName>
    </submittedName>
</protein>
<gene>
    <name evidence="2" type="ORF">SAMD00023353_4200840</name>
</gene>